<dbReference type="GO" id="GO:0031625">
    <property type="term" value="F:ubiquitin protein ligase binding"/>
    <property type="evidence" value="ECO:0007669"/>
    <property type="project" value="TreeGrafter"/>
</dbReference>
<gene>
    <name evidence="5" type="ORF">HNAJ_LOCUS2895</name>
</gene>
<evidence type="ECO:0000256" key="2">
    <source>
        <dbReference type="PROSITE-ProRule" id="PRU00069"/>
    </source>
</evidence>
<dbReference type="InterPro" id="IPR001158">
    <property type="entry name" value="DIX"/>
</dbReference>
<organism evidence="7">
    <name type="scientific">Rodentolepis nana</name>
    <name type="common">Dwarf tapeworm</name>
    <name type="synonym">Hymenolepis nana</name>
    <dbReference type="NCBI Taxonomy" id="102285"/>
    <lineage>
        <taxon>Eukaryota</taxon>
        <taxon>Metazoa</taxon>
        <taxon>Spiralia</taxon>
        <taxon>Lophotrochozoa</taxon>
        <taxon>Platyhelminthes</taxon>
        <taxon>Cestoda</taxon>
        <taxon>Eucestoda</taxon>
        <taxon>Cyclophyllidea</taxon>
        <taxon>Hymenolepididae</taxon>
        <taxon>Rodentolepis</taxon>
    </lineage>
</organism>
<evidence type="ECO:0000313" key="5">
    <source>
        <dbReference type="EMBL" id="VDN98754.1"/>
    </source>
</evidence>
<reference evidence="5 6" key="2">
    <citation type="submission" date="2018-11" db="EMBL/GenBank/DDBJ databases">
        <authorList>
            <consortium name="Pathogen Informatics"/>
        </authorList>
    </citation>
    <scope>NUCLEOTIDE SEQUENCE [LARGE SCALE GENOMIC DNA]</scope>
</reference>
<evidence type="ECO:0000259" key="4">
    <source>
        <dbReference type="PROSITE" id="PS50841"/>
    </source>
</evidence>
<keyword evidence="1 2" id="KW-0879">Wnt signaling pathway</keyword>
<dbReference type="GO" id="GO:0005886">
    <property type="term" value="C:plasma membrane"/>
    <property type="evidence" value="ECO:0007669"/>
    <property type="project" value="TreeGrafter"/>
</dbReference>
<evidence type="ECO:0000256" key="3">
    <source>
        <dbReference type="SAM" id="MobiDB-lite"/>
    </source>
</evidence>
<dbReference type="GO" id="GO:0032436">
    <property type="term" value="P:positive regulation of proteasomal ubiquitin-dependent protein catabolic process"/>
    <property type="evidence" value="ECO:0007669"/>
    <property type="project" value="TreeGrafter"/>
</dbReference>
<dbReference type="SUPFAM" id="SSF54236">
    <property type="entry name" value="Ubiquitin-like"/>
    <property type="match status" value="1"/>
</dbReference>
<accession>A0A0R3T758</accession>
<dbReference type="OrthoDB" id="6286575at2759"/>
<dbReference type="GO" id="GO:0060090">
    <property type="term" value="F:molecular adaptor activity"/>
    <property type="evidence" value="ECO:0007669"/>
    <property type="project" value="TreeGrafter"/>
</dbReference>
<dbReference type="PANTHER" id="PTHR46102:SF2">
    <property type="entry name" value="AXIN"/>
    <property type="match status" value="1"/>
</dbReference>
<dbReference type="InterPro" id="IPR029071">
    <property type="entry name" value="Ubiquitin-like_domsf"/>
</dbReference>
<feature type="domain" description="DIX" evidence="4">
    <location>
        <begin position="140"/>
        <end position="181"/>
    </location>
</feature>
<dbReference type="GO" id="GO:0090090">
    <property type="term" value="P:negative regulation of canonical Wnt signaling pathway"/>
    <property type="evidence" value="ECO:0007669"/>
    <property type="project" value="InterPro"/>
</dbReference>
<feature type="region of interest" description="Disordered" evidence="3">
    <location>
        <begin position="17"/>
        <end position="63"/>
    </location>
</feature>
<dbReference type="InterPro" id="IPR038207">
    <property type="entry name" value="DIX_dom_sf"/>
</dbReference>
<sequence>MEYLAILEDHCSRIWDTSADRTPTSSSGSGGNGAHLQQVSSDALRGKAPTSLTSQGRDPVSCRHVPSLETQTQEENEIEDDAIQPPLLQESLSPLLTSNTTNSYSQFDFHQQVGEGKLAAELRNQNRCTSSPVASSSNSGGGLVIGYYLCDDPVPYRSQWPSNVITLGQFKHLVPKKGLFR</sequence>
<dbReference type="GO" id="GO:0008013">
    <property type="term" value="F:beta-catenin binding"/>
    <property type="evidence" value="ECO:0007669"/>
    <property type="project" value="TreeGrafter"/>
</dbReference>
<evidence type="ECO:0000313" key="6">
    <source>
        <dbReference type="Proteomes" id="UP000278807"/>
    </source>
</evidence>
<protein>
    <submittedName>
        <fullName evidence="7">DIX domain-containing protein</fullName>
    </submittedName>
</protein>
<name>A0A0R3T758_RODNA</name>
<dbReference type="GO" id="GO:0030877">
    <property type="term" value="C:beta-catenin destruction complex"/>
    <property type="evidence" value="ECO:0007669"/>
    <property type="project" value="TreeGrafter"/>
</dbReference>
<evidence type="ECO:0000256" key="1">
    <source>
        <dbReference type="ARBA" id="ARBA00022687"/>
    </source>
</evidence>
<evidence type="ECO:0000313" key="7">
    <source>
        <dbReference type="WBParaSite" id="HNAJ_0000289601-mRNA-1"/>
    </source>
</evidence>
<dbReference type="STRING" id="102285.A0A0R3T758"/>
<dbReference type="PROSITE" id="PS50841">
    <property type="entry name" value="DIX"/>
    <property type="match status" value="1"/>
</dbReference>
<dbReference type="GO" id="GO:0016055">
    <property type="term" value="P:Wnt signaling pathway"/>
    <property type="evidence" value="ECO:0007669"/>
    <property type="project" value="UniProtKB-KW"/>
</dbReference>
<dbReference type="WBParaSite" id="HNAJ_0000289601-mRNA-1">
    <property type="protein sequence ID" value="HNAJ_0000289601-mRNA-1"/>
    <property type="gene ID" value="HNAJ_0000289601"/>
</dbReference>
<reference evidence="7" key="1">
    <citation type="submission" date="2017-02" db="UniProtKB">
        <authorList>
            <consortium name="WormBaseParasite"/>
        </authorList>
    </citation>
    <scope>IDENTIFICATION</scope>
</reference>
<dbReference type="PANTHER" id="PTHR46102">
    <property type="entry name" value="AXIN"/>
    <property type="match status" value="1"/>
</dbReference>
<dbReference type="InterPro" id="IPR014936">
    <property type="entry name" value="Axin_b-cat-bd"/>
</dbReference>
<keyword evidence="6" id="KW-1185">Reference proteome</keyword>
<dbReference type="Pfam" id="PF08833">
    <property type="entry name" value="Axin_b-cat_bind"/>
    <property type="match status" value="1"/>
</dbReference>
<dbReference type="Pfam" id="PF00778">
    <property type="entry name" value="DIX"/>
    <property type="match status" value="1"/>
</dbReference>
<dbReference type="GO" id="GO:0019901">
    <property type="term" value="F:protein kinase binding"/>
    <property type="evidence" value="ECO:0007669"/>
    <property type="project" value="TreeGrafter"/>
</dbReference>
<proteinExistence type="predicted"/>
<dbReference type="GO" id="GO:0048468">
    <property type="term" value="P:cell development"/>
    <property type="evidence" value="ECO:0007669"/>
    <property type="project" value="TreeGrafter"/>
</dbReference>
<dbReference type="EMBL" id="UZAE01001546">
    <property type="protein sequence ID" value="VDN98754.1"/>
    <property type="molecule type" value="Genomic_DNA"/>
</dbReference>
<dbReference type="InterPro" id="IPR043581">
    <property type="entry name" value="Axin-like"/>
</dbReference>
<dbReference type="Proteomes" id="UP000278807">
    <property type="component" value="Unassembled WGS sequence"/>
</dbReference>
<dbReference type="GO" id="GO:0005634">
    <property type="term" value="C:nucleus"/>
    <property type="evidence" value="ECO:0007669"/>
    <property type="project" value="TreeGrafter"/>
</dbReference>
<dbReference type="Gene3D" id="2.40.240.130">
    <property type="match status" value="1"/>
</dbReference>
<dbReference type="AlphaFoldDB" id="A0A0R3T758"/>